<feature type="chain" id="PRO_5025584881" evidence="1">
    <location>
        <begin position="31"/>
        <end position="204"/>
    </location>
</feature>
<dbReference type="Gene3D" id="2.30.130.100">
    <property type="match status" value="1"/>
</dbReference>
<dbReference type="AlphaFoldDB" id="A0A6B0V1G0"/>
<organism evidence="2">
    <name type="scientific">Ixodes ricinus</name>
    <name type="common">Common tick</name>
    <name type="synonym">Acarus ricinus</name>
    <dbReference type="NCBI Taxonomy" id="34613"/>
    <lineage>
        <taxon>Eukaryota</taxon>
        <taxon>Metazoa</taxon>
        <taxon>Ecdysozoa</taxon>
        <taxon>Arthropoda</taxon>
        <taxon>Chelicerata</taxon>
        <taxon>Arachnida</taxon>
        <taxon>Acari</taxon>
        <taxon>Parasitiformes</taxon>
        <taxon>Ixodida</taxon>
        <taxon>Ixodoidea</taxon>
        <taxon>Ixodidae</taxon>
        <taxon>Ixodinae</taxon>
        <taxon>Ixodes</taxon>
    </lineage>
</organism>
<dbReference type="EMBL" id="GIFC01014000">
    <property type="protein sequence ID" value="MXU96083.1"/>
    <property type="molecule type" value="Transcribed_RNA"/>
</dbReference>
<protein>
    <submittedName>
        <fullName evidence="2">Putative evasin</fullName>
    </submittedName>
</protein>
<accession>A0A6B0V1G0</accession>
<feature type="signal peptide" evidence="1">
    <location>
        <begin position="1"/>
        <end position="30"/>
    </location>
</feature>
<evidence type="ECO:0000313" key="2">
    <source>
        <dbReference type="EMBL" id="MXU96083.1"/>
    </source>
</evidence>
<reference evidence="2" key="1">
    <citation type="submission" date="2019-12" db="EMBL/GenBank/DDBJ databases">
        <title>An insight into the sialome of adult female Ixodes ricinus ticks feeding for 6 days.</title>
        <authorList>
            <person name="Perner J."/>
            <person name="Ribeiro J.M.C."/>
        </authorList>
    </citation>
    <scope>NUCLEOTIDE SEQUENCE</scope>
    <source>
        <strain evidence="2">Semi-engorged</strain>
        <tissue evidence="2">Salivary glands</tissue>
    </source>
</reference>
<proteinExistence type="predicted"/>
<sequence length="204" mass="22745">MSISMKNRFPNIFVPLALIFALAVIEQVFAGSCTISQHKFKNDTILVNTKCQVSCYGITFYAGSNAACILKHKGYGFAFTILTGICSNGECKETDNGEIYKRELKEPLWDIYNPQDKIPWKLKCPFTNLQDKNENVFLSTTCSVKCDGGVKNRTDGTPCVLSQVDSRDDNANITVGKCENGQCVSDGGHYEIEVEKDLLQPRYE</sequence>
<keyword evidence="1" id="KW-0732">Signal</keyword>
<name>A0A6B0V1G0_IXORI</name>
<evidence type="ECO:0000256" key="1">
    <source>
        <dbReference type="SAM" id="SignalP"/>
    </source>
</evidence>